<accession>A0A3B0SVI6</accession>
<dbReference type="InterPro" id="IPR036412">
    <property type="entry name" value="HAD-like_sf"/>
</dbReference>
<gene>
    <name evidence="1" type="ORF">MNBD_ALPHA04-2279</name>
</gene>
<feature type="non-terminal residue" evidence="1">
    <location>
        <position position="287"/>
    </location>
</feature>
<sequence length="287" mass="31072">MKAARPLLALACLSLLSGCVAALLPLAAMGTIGKTQIDRRAAKRDLISAGAVDLNPVTEGTVAATETSAKNITDYTGQGGDFDLAETDDKQLSDKDYLSRFFKPVNPQKPMPYADFTRYALAQSARFEAGEGVKSAVLVPRVALEKPETINCAGKPLAVLIDLDDQAHDDWANSEILYRQNGLAEALNELRAAKISVIWLSDAPAGVSERISATLKDAGLSASEADDFLFLDRGGDDRKQARRWDAARTYCIVAMAGDKRADFDELYDYLRHPDGAVTLEHMYGAGW</sequence>
<dbReference type="InterPro" id="IPR023214">
    <property type="entry name" value="HAD_sf"/>
</dbReference>
<proteinExistence type="predicted"/>
<dbReference type="PROSITE" id="PS51257">
    <property type="entry name" value="PROKAR_LIPOPROTEIN"/>
    <property type="match status" value="1"/>
</dbReference>
<protein>
    <recommendedName>
        <fullName evidence="2">Acid phosphatase</fullName>
    </recommendedName>
</protein>
<dbReference type="SUPFAM" id="SSF56784">
    <property type="entry name" value="HAD-like"/>
    <property type="match status" value="1"/>
</dbReference>
<reference evidence="1" key="1">
    <citation type="submission" date="2018-06" db="EMBL/GenBank/DDBJ databases">
        <authorList>
            <person name="Zhirakovskaya E."/>
        </authorList>
    </citation>
    <scope>NUCLEOTIDE SEQUENCE</scope>
</reference>
<evidence type="ECO:0008006" key="2">
    <source>
        <dbReference type="Google" id="ProtNLM"/>
    </source>
</evidence>
<name>A0A3B0SVI6_9ZZZZ</name>
<organism evidence="1">
    <name type="scientific">hydrothermal vent metagenome</name>
    <dbReference type="NCBI Taxonomy" id="652676"/>
    <lineage>
        <taxon>unclassified sequences</taxon>
        <taxon>metagenomes</taxon>
        <taxon>ecological metagenomes</taxon>
    </lineage>
</organism>
<dbReference type="EMBL" id="UOEF01000275">
    <property type="protein sequence ID" value="VAV98805.1"/>
    <property type="molecule type" value="Genomic_DNA"/>
</dbReference>
<dbReference type="AlphaFoldDB" id="A0A3B0SVI6"/>
<evidence type="ECO:0000313" key="1">
    <source>
        <dbReference type="EMBL" id="VAV98805.1"/>
    </source>
</evidence>
<dbReference type="Gene3D" id="3.40.50.1000">
    <property type="entry name" value="HAD superfamily/HAD-like"/>
    <property type="match status" value="1"/>
</dbReference>